<accession>A0A915KC65</accession>
<evidence type="ECO:0000256" key="1">
    <source>
        <dbReference type="SAM" id="MobiDB-lite"/>
    </source>
</evidence>
<dbReference type="AlphaFoldDB" id="A0A915KC65"/>
<reference evidence="3" key="1">
    <citation type="submission" date="2022-11" db="UniProtKB">
        <authorList>
            <consortium name="WormBaseParasite"/>
        </authorList>
    </citation>
    <scope>IDENTIFICATION</scope>
</reference>
<dbReference type="Proteomes" id="UP000887565">
    <property type="component" value="Unplaced"/>
</dbReference>
<protein>
    <submittedName>
        <fullName evidence="3">Uncharacterized protein</fullName>
    </submittedName>
</protein>
<feature type="region of interest" description="Disordered" evidence="1">
    <location>
        <begin position="1"/>
        <end position="28"/>
    </location>
</feature>
<dbReference type="WBParaSite" id="nRc.2.0.1.t36373-RA">
    <property type="protein sequence ID" value="nRc.2.0.1.t36373-RA"/>
    <property type="gene ID" value="nRc.2.0.1.g36373"/>
</dbReference>
<keyword evidence="2" id="KW-1185">Reference proteome</keyword>
<evidence type="ECO:0000313" key="2">
    <source>
        <dbReference type="Proteomes" id="UP000887565"/>
    </source>
</evidence>
<organism evidence="2 3">
    <name type="scientific">Romanomermis culicivorax</name>
    <name type="common">Nematode worm</name>
    <dbReference type="NCBI Taxonomy" id="13658"/>
    <lineage>
        <taxon>Eukaryota</taxon>
        <taxon>Metazoa</taxon>
        <taxon>Ecdysozoa</taxon>
        <taxon>Nematoda</taxon>
        <taxon>Enoplea</taxon>
        <taxon>Dorylaimia</taxon>
        <taxon>Mermithida</taxon>
        <taxon>Mermithoidea</taxon>
        <taxon>Mermithidae</taxon>
        <taxon>Romanomermis</taxon>
    </lineage>
</organism>
<proteinExistence type="predicted"/>
<sequence>MGDSRRKQSTFFDVSKKRRQSTASINKIKNRRSVPSSCFDLLGDRKISSIVESMTVDDKQLAKKLPG</sequence>
<evidence type="ECO:0000313" key="3">
    <source>
        <dbReference type="WBParaSite" id="nRc.2.0.1.t36373-RA"/>
    </source>
</evidence>
<name>A0A915KC65_ROMCU</name>